<dbReference type="AlphaFoldDB" id="A0A4C1Y041"/>
<name>A0A4C1Y041_EUMVA</name>
<accession>A0A4C1Y041</accession>
<reference evidence="1 2" key="1">
    <citation type="journal article" date="2019" name="Commun. Biol.">
        <title>The bagworm genome reveals a unique fibroin gene that provides high tensile strength.</title>
        <authorList>
            <person name="Kono N."/>
            <person name="Nakamura H."/>
            <person name="Ohtoshi R."/>
            <person name="Tomita M."/>
            <person name="Numata K."/>
            <person name="Arakawa K."/>
        </authorList>
    </citation>
    <scope>NUCLEOTIDE SEQUENCE [LARGE SCALE GENOMIC DNA]</scope>
</reference>
<dbReference type="EMBL" id="BGZK01001008">
    <property type="protein sequence ID" value="GBP68334.1"/>
    <property type="molecule type" value="Genomic_DNA"/>
</dbReference>
<gene>
    <name evidence="1" type="ORF">EVAR_31324_1</name>
</gene>
<evidence type="ECO:0000313" key="2">
    <source>
        <dbReference type="Proteomes" id="UP000299102"/>
    </source>
</evidence>
<evidence type="ECO:0008006" key="3">
    <source>
        <dbReference type="Google" id="ProtNLM"/>
    </source>
</evidence>
<keyword evidence="2" id="KW-1185">Reference proteome</keyword>
<organism evidence="1 2">
    <name type="scientific">Eumeta variegata</name>
    <name type="common">Bagworm moth</name>
    <name type="synonym">Eumeta japonica</name>
    <dbReference type="NCBI Taxonomy" id="151549"/>
    <lineage>
        <taxon>Eukaryota</taxon>
        <taxon>Metazoa</taxon>
        <taxon>Ecdysozoa</taxon>
        <taxon>Arthropoda</taxon>
        <taxon>Hexapoda</taxon>
        <taxon>Insecta</taxon>
        <taxon>Pterygota</taxon>
        <taxon>Neoptera</taxon>
        <taxon>Endopterygota</taxon>
        <taxon>Lepidoptera</taxon>
        <taxon>Glossata</taxon>
        <taxon>Ditrysia</taxon>
        <taxon>Tineoidea</taxon>
        <taxon>Psychidae</taxon>
        <taxon>Oiketicinae</taxon>
        <taxon>Eumeta</taxon>
    </lineage>
</organism>
<proteinExistence type="predicted"/>
<comment type="caution">
    <text evidence="1">The sequence shown here is derived from an EMBL/GenBank/DDBJ whole genome shotgun (WGS) entry which is preliminary data.</text>
</comment>
<dbReference type="OrthoDB" id="412981at2759"/>
<evidence type="ECO:0000313" key="1">
    <source>
        <dbReference type="EMBL" id="GBP68334.1"/>
    </source>
</evidence>
<protein>
    <recommendedName>
        <fullName evidence="3">RNA-directed DNA polymerase from mobile element jockey</fullName>
    </recommendedName>
</protein>
<dbReference type="Proteomes" id="UP000299102">
    <property type="component" value="Unassembled WGS sequence"/>
</dbReference>
<sequence>MTVNVNRTAALLTDSQRNILNQLRLRNQDVVWKGCVRYLGVHIHCSLRMVPQMDHVIQISRTERAKLRPILTSRLPIRTKMVIYYCYIRSCLTYSPPAWYALFSKRQCQHLQIKSNRKYLYFVDNRNYT</sequence>